<gene>
    <name evidence="1" type="ORF">F2Q69_00022640</name>
</gene>
<evidence type="ECO:0000313" key="1">
    <source>
        <dbReference type="EMBL" id="KAF3541481.1"/>
    </source>
</evidence>
<reference evidence="1" key="1">
    <citation type="submission" date="2019-12" db="EMBL/GenBank/DDBJ databases">
        <title>Genome sequencing and annotation of Brassica cretica.</title>
        <authorList>
            <person name="Studholme D.J."/>
            <person name="Sarris P."/>
        </authorList>
    </citation>
    <scope>NUCLEOTIDE SEQUENCE</scope>
    <source>
        <strain evidence="1">PFS-109/04</strain>
        <tissue evidence="1">Leaf</tissue>
    </source>
</reference>
<dbReference type="AlphaFoldDB" id="A0A8S9QLB9"/>
<evidence type="ECO:0000313" key="2">
    <source>
        <dbReference type="Proteomes" id="UP000712600"/>
    </source>
</evidence>
<accession>A0A8S9QLB9</accession>
<comment type="caution">
    <text evidence="1">The sequence shown here is derived from an EMBL/GenBank/DDBJ whole genome shotgun (WGS) entry which is preliminary data.</text>
</comment>
<dbReference type="EMBL" id="QGKX02001290">
    <property type="protein sequence ID" value="KAF3541481.1"/>
    <property type="molecule type" value="Genomic_DNA"/>
</dbReference>
<organism evidence="1 2">
    <name type="scientific">Brassica cretica</name>
    <name type="common">Mustard</name>
    <dbReference type="NCBI Taxonomy" id="69181"/>
    <lineage>
        <taxon>Eukaryota</taxon>
        <taxon>Viridiplantae</taxon>
        <taxon>Streptophyta</taxon>
        <taxon>Embryophyta</taxon>
        <taxon>Tracheophyta</taxon>
        <taxon>Spermatophyta</taxon>
        <taxon>Magnoliopsida</taxon>
        <taxon>eudicotyledons</taxon>
        <taxon>Gunneridae</taxon>
        <taxon>Pentapetalae</taxon>
        <taxon>rosids</taxon>
        <taxon>malvids</taxon>
        <taxon>Brassicales</taxon>
        <taxon>Brassicaceae</taxon>
        <taxon>Brassiceae</taxon>
        <taxon>Brassica</taxon>
    </lineage>
</organism>
<dbReference type="Proteomes" id="UP000712600">
    <property type="component" value="Unassembled WGS sequence"/>
</dbReference>
<name>A0A8S9QLB9_BRACR</name>
<sequence>MKGRSFGLVRNSGMQLCSIDAALIRTKKKNLFHELKLEINHKSLDHRHVVPRGQPVIIWLRNKLQPKERFKVIGRKGQTVLITQDHNANEMLETDGIQLAYRCLEAIQHTDDDFRNRKPQMAAHYERLVKCKITLRGIISAFPTLRNTKFHRVWNSVE</sequence>
<proteinExistence type="predicted"/>
<protein>
    <submittedName>
        <fullName evidence="1">Uncharacterized protein</fullName>
    </submittedName>
</protein>